<dbReference type="SUPFAM" id="SSF48371">
    <property type="entry name" value="ARM repeat"/>
    <property type="match status" value="1"/>
</dbReference>
<accession>A0A5J4THX9</accession>
<evidence type="ECO:0000313" key="1">
    <source>
        <dbReference type="EMBL" id="KAA6357085.1"/>
    </source>
</evidence>
<protein>
    <submittedName>
        <fullName evidence="1">Uncharacterized protein</fullName>
    </submittedName>
</protein>
<dbReference type="Proteomes" id="UP000324800">
    <property type="component" value="Unassembled WGS sequence"/>
</dbReference>
<gene>
    <name evidence="1" type="ORF">EZS28_047389</name>
</gene>
<dbReference type="InterPro" id="IPR011989">
    <property type="entry name" value="ARM-like"/>
</dbReference>
<dbReference type="InterPro" id="IPR016024">
    <property type="entry name" value="ARM-type_fold"/>
</dbReference>
<sequence>RKLFIKAGIAKALVNIFEKQNSECIKEGHVKAFYALTHPASHEIRLLIFSQSPIEGLFKLLKHNNADISNYAIKSFWSIILAGTETTTETVQHPHFDALAIYDGIEQLYQFAFSSNASEQSKSIAVVCIGYLYRQKVIEKTVIRESVINRLKNLVNDAGVWEKDQSRIALRLLAQNPVNEAQIKKGGFTIPK</sequence>
<proteinExistence type="predicted"/>
<dbReference type="AlphaFoldDB" id="A0A5J4THX9"/>
<evidence type="ECO:0000313" key="2">
    <source>
        <dbReference type="Proteomes" id="UP000324800"/>
    </source>
</evidence>
<reference evidence="1 2" key="1">
    <citation type="submission" date="2019-03" db="EMBL/GenBank/DDBJ databases">
        <title>Single cell metagenomics reveals metabolic interactions within the superorganism composed of flagellate Streblomastix strix and complex community of Bacteroidetes bacteria on its surface.</title>
        <authorList>
            <person name="Treitli S.C."/>
            <person name="Kolisko M."/>
            <person name="Husnik F."/>
            <person name="Keeling P."/>
            <person name="Hampl V."/>
        </authorList>
    </citation>
    <scope>NUCLEOTIDE SEQUENCE [LARGE SCALE GENOMIC DNA]</scope>
    <source>
        <strain evidence="1">ST1C</strain>
    </source>
</reference>
<organism evidence="1 2">
    <name type="scientific">Streblomastix strix</name>
    <dbReference type="NCBI Taxonomy" id="222440"/>
    <lineage>
        <taxon>Eukaryota</taxon>
        <taxon>Metamonada</taxon>
        <taxon>Preaxostyla</taxon>
        <taxon>Oxymonadida</taxon>
        <taxon>Streblomastigidae</taxon>
        <taxon>Streblomastix</taxon>
    </lineage>
</organism>
<comment type="caution">
    <text evidence="1">The sequence shown here is derived from an EMBL/GenBank/DDBJ whole genome shotgun (WGS) entry which is preliminary data.</text>
</comment>
<dbReference type="EMBL" id="SNRW01031937">
    <property type="protein sequence ID" value="KAA6357085.1"/>
    <property type="molecule type" value="Genomic_DNA"/>
</dbReference>
<dbReference type="Gene3D" id="1.25.10.10">
    <property type="entry name" value="Leucine-rich Repeat Variant"/>
    <property type="match status" value="1"/>
</dbReference>
<name>A0A5J4THX9_9EUKA</name>
<feature type="non-terminal residue" evidence="1">
    <location>
        <position position="1"/>
    </location>
</feature>